<dbReference type="PROSITE" id="PS52019">
    <property type="entry name" value="PKS_MFAS_DH"/>
    <property type="match status" value="1"/>
</dbReference>
<feature type="active site" description="Proton acceptor; for dehydratase activity" evidence="9">
    <location>
        <position position="930"/>
    </location>
</feature>
<keyword evidence="7" id="KW-0511">Multifunctional enzyme</keyword>
<evidence type="ECO:0000256" key="8">
    <source>
        <dbReference type="ARBA" id="ARBA00023315"/>
    </source>
</evidence>
<name>A0ABV9YBB3_9PSEU</name>
<dbReference type="InterPro" id="IPR049552">
    <property type="entry name" value="PKS_DH_N"/>
</dbReference>
<evidence type="ECO:0000256" key="3">
    <source>
        <dbReference type="ARBA" id="ARBA00022450"/>
    </source>
</evidence>
<dbReference type="SUPFAM" id="SSF52151">
    <property type="entry name" value="FabD/lysophospholipase-like"/>
    <property type="match status" value="1"/>
</dbReference>
<feature type="region of interest" description="C-terminal hotdog fold" evidence="9">
    <location>
        <begin position="1021"/>
        <end position="1155"/>
    </location>
</feature>
<feature type="domain" description="Carrier" evidence="10">
    <location>
        <begin position="1569"/>
        <end position="1644"/>
    </location>
</feature>
<sequence length="1717" mass="180220">MSDDKIRNYLKRVTAELHGTRQRLAALEERDHEPIAVIGMGCRLPGGVSSPDDLWRLLDTGADAVSGFPTDRGWDLDALYSADPDRPGTVYSREGGFLHDCAEFDAEFFGISPREALAMDPQQRLLLETSWETVERAGIDPSDLRGSRTGAYVGVMYHDYGSRIGVTPPGMEGYLVNGSAGSIASGRIAYALGLEGPAVTVDTACSSSLVSLHLAARALRSGECDLALAGGATVLATPAMLIDFARLRGLAADGRCKPFAQAADGTSFAEGVGLVLLERLGDALRNGRPVLGVISGGAINQDGASNGLTAPSGPAQERVIRAALAAARLAPDEVDAVEAHGTGTRLGDPIEARALLATYGRGREAGLPLWLGSLKSNIGHTQAAAGVAGVMKMLLAMRHGRLPRTLHVDRPSEQVDWDSGAVRLLTEPRDWPVTGRPRRAAVSSFGASGTNAHLVLEAAPEAAAGGPEVPGPHLWPLSARDAAALRDHADRLRRHLSPEHDAAAVSRALGRRTAFSHRAVVLGRSGAELADALAGLAAGVPDERLVRGRAREGRRAGYLFTGQGSQRVGAGREWYERYPVFRDALDGWAEAFARHSVPGLREVMFGDEVLLHRTEYTQPALFALEASLAELLRSWGTRPEAVLGHSIGEVVAAHVAGVLPADGAAALVAARGRLMGALPAEGAMAAVNAPARALEELVADGRVGVAAVNGPSSTVLSGPAEAVEAVLARCAERGYRAKRLAVSHAFHSPLMDPVLAEFAEVAAGIDYSPPRIPVFSTLTGGLAGPELCAPGHWVRQVRDTVRFHDGLRALLDSGVDVLFELGPDAALSTMAEEFTTEPVLLLPVARRGRDVLHRALATAHANGLDLDLAAHSGDGPAADLPTYPFRRRRYWLSERAGHPLLTATLDRPDGLGSTSTGHVDPATLPWLSGHRVEGRVVVPGTALLDLALHDGDVAELLLEQPLEITARTELRITRDARPDGATAFAVFSRAGTSTWLRHASGTLAEVTAPSPPTGAWPPADAEPVPLPDLAARVPGTVEYGPEFEGVGAVWRRGHELFAEVRLPDDVPDDAHALHPALLDAALRPILLLGERRERAVLPFSWRDVRVFARGARFVRVRLTDLGADSVSVHVADEHGSPVLTAGALTVRESGRPASPLHLLDWTPLPVGEPRVHDHVVRVDASGTGPEEAHRACESVLEVVRDWLREDRGAARLVVVTSGAVDTGSGAGNLAGAAVWGLVRSARTEHPERIALVDLDESAGGLDLALGAGTDEVAVRDGVVLGPVLRRAREVREGGEGPLAAASGDPAISTAVAFGGTVLVTGGLGALGRELALHLVRAHGARRLLLAGRSDPAHDPSAELAGLGATVTTARCDIADRDQVAALLASVPPEHPLTAVVHLAGVLDDAPVTDLTAERVSGVLRPKVDGAWHLHELTESSGPAFVLFSSAAGVLGTAGQAGYAAANSYLDAFAGWRARRGLATLSLGWGPWSAGMAGALANADAARLRRSGLVAMEPAEALRALDAALAQPLPVVWPVRVDLAGSDPGTVPAVLRARTGTPPVVAEPAVHGRADVESAVRQEIAFVLGHGSAGAVDMGRSFKEAGFDSLTAVEFRNRLAARTGVRLAATAVFDHPTPAELVEFVVAEGGVPREDLGAVMELIDRVRDRVSALDGGGRDQVVARLGDVLAELAPSTPEPMARHLLEASEDELFRLLDNDFKL</sequence>
<dbReference type="InterPro" id="IPR016035">
    <property type="entry name" value="Acyl_Trfase/lysoPLipase"/>
</dbReference>
<dbReference type="Proteomes" id="UP001595833">
    <property type="component" value="Unassembled WGS sequence"/>
</dbReference>
<keyword evidence="8" id="KW-0012">Acyltransferase</keyword>
<protein>
    <submittedName>
        <fullName evidence="13">Type I polyketide synthase</fullName>
    </submittedName>
</protein>
<keyword evidence="6" id="KW-0045">Antibiotic biosynthesis</keyword>
<dbReference type="CDD" id="cd08956">
    <property type="entry name" value="KR_3_FAS_SDR_x"/>
    <property type="match status" value="1"/>
</dbReference>
<dbReference type="InterPro" id="IPR020841">
    <property type="entry name" value="PKS_Beta-ketoAc_synthase_dom"/>
</dbReference>
<dbReference type="PROSITE" id="PS50075">
    <property type="entry name" value="CARRIER"/>
    <property type="match status" value="1"/>
</dbReference>
<dbReference type="Pfam" id="PF21089">
    <property type="entry name" value="PKS_DH_N"/>
    <property type="match status" value="1"/>
</dbReference>
<dbReference type="Pfam" id="PF08990">
    <property type="entry name" value="Docking"/>
    <property type="match status" value="1"/>
</dbReference>
<evidence type="ECO:0000256" key="5">
    <source>
        <dbReference type="ARBA" id="ARBA00022679"/>
    </source>
</evidence>
<evidence type="ECO:0000259" key="12">
    <source>
        <dbReference type="PROSITE" id="PS52019"/>
    </source>
</evidence>
<dbReference type="Gene3D" id="1.10.1200.10">
    <property type="entry name" value="ACP-like"/>
    <property type="match status" value="1"/>
</dbReference>
<feature type="active site" description="Proton donor; for dehydratase activity" evidence="9">
    <location>
        <position position="1079"/>
    </location>
</feature>
<dbReference type="Gene3D" id="3.40.50.720">
    <property type="entry name" value="NAD(P)-binding Rossmann-like Domain"/>
    <property type="match status" value="1"/>
</dbReference>
<keyword evidence="4" id="KW-0597">Phosphoprotein</keyword>
<dbReference type="PROSITE" id="PS52004">
    <property type="entry name" value="KS3_2"/>
    <property type="match status" value="1"/>
</dbReference>
<dbReference type="SMART" id="SM01294">
    <property type="entry name" value="PKS_PP_betabranch"/>
    <property type="match status" value="1"/>
</dbReference>
<dbReference type="Pfam" id="PF00550">
    <property type="entry name" value="PP-binding"/>
    <property type="match status" value="1"/>
</dbReference>
<dbReference type="InterPro" id="IPR050091">
    <property type="entry name" value="PKS_NRPS_Biosynth_Enz"/>
</dbReference>
<comment type="caution">
    <text evidence="13">The sequence shown here is derived from an EMBL/GenBank/DDBJ whole genome shotgun (WGS) entry which is preliminary data.</text>
</comment>
<evidence type="ECO:0000256" key="1">
    <source>
        <dbReference type="ARBA" id="ARBA00001957"/>
    </source>
</evidence>
<dbReference type="InterPro" id="IPR014030">
    <property type="entry name" value="Ketoacyl_synth_N"/>
</dbReference>
<dbReference type="InterPro" id="IPR042104">
    <property type="entry name" value="PKS_dehydratase_sf"/>
</dbReference>
<evidence type="ECO:0000313" key="14">
    <source>
        <dbReference type="Proteomes" id="UP001595833"/>
    </source>
</evidence>
<dbReference type="InterPro" id="IPR049551">
    <property type="entry name" value="PKS_DH_C"/>
</dbReference>
<evidence type="ECO:0000256" key="9">
    <source>
        <dbReference type="PROSITE-ProRule" id="PRU01363"/>
    </source>
</evidence>
<dbReference type="Gene3D" id="3.10.129.110">
    <property type="entry name" value="Polyketide synthase dehydratase"/>
    <property type="match status" value="1"/>
</dbReference>
<dbReference type="SMART" id="SM00827">
    <property type="entry name" value="PKS_AT"/>
    <property type="match status" value="1"/>
</dbReference>
<dbReference type="Pfam" id="PF22953">
    <property type="entry name" value="SpnB_Rossmann"/>
    <property type="match status" value="1"/>
</dbReference>
<evidence type="ECO:0000256" key="6">
    <source>
        <dbReference type="ARBA" id="ARBA00023194"/>
    </source>
</evidence>
<dbReference type="InterPro" id="IPR057326">
    <property type="entry name" value="KR_dom"/>
</dbReference>
<accession>A0ABV9YBB3</accession>
<evidence type="ECO:0000256" key="2">
    <source>
        <dbReference type="ARBA" id="ARBA00004792"/>
    </source>
</evidence>
<dbReference type="InterPro" id="IPR014031">
    <property type="entry name" value="Ketoacyl_synth_C"/>
</dbReference>
<dbReference type="Pfam" id="PF08659">
    <property type="entry name" value="KR"/>
    <property type="match status" value="1"/>
</dbReference>
<feature type="region of interest" description="N-terminal hotdog fold" evidence="9">
    <location>
        <begin position="898"/>
        <end position="1010"/>
    </location>
</feature>
<dbReference type="InterPro" id="IPR036736">
    <property type="entry name" value="ACP-like_sf"/>
</dbReference>
<dbReference type="SMART" id="SM00822">
    <property type="entry name" value="PKS_KR"/>
    <property type="match status" value="1"/>
</dbReference>
<dbReference type="Pfam" id="PF16197">
    <property type="entry name" value="KAsynt_C_assoc"/>
    <property type="match status" value="1"/>
</dbReference>
<dbReference type="InterPro" id="IPR013968">
    <property type="entry name" value="PKS_KR"/>
</dbReference>
<feature type="domain" description="PKS/mFAS DH" evidence="12">
    <location>
        <begin position="898"/>
        <end position="1155"/>
    </location>
</feature>
<evidence type="ECO:0000259" key="11">
    <source>
        <dbReference type="PROSITE" id="PS52004"/>
    </source>
</evidence>
<dbReference type="Gene3D" id="3.40.366.10">
    <property type="entry name" value="Malonyl-Coenzyme A Acyl Carrier Protein, domain 2"/>
    <property type="match status" value="1"/>
</dbReference>
<keyword evidence="3" id="KW-0596">Phosphopantetheine</keyword>
<evidence type="ECO:0000256" key="4">
    <source>
        <dbReference type="ARBA" id="ARBA00022553"/>
    </source>
</evidence>
<dbReference type="InterPro" id="IPR016036">
    <property type="entry name" value="Malonyl_transacylase_ACP-bd"/>
</dbReference>
<dbReference type="Pfam" id="PF00109">
    <property type="entry name" value="ketoacyl-synt"/>
    <property type="match status" value="1"/>
</dbReference>
<dbReference type="SMART" id="SM00823">
    <property type="entry name" value="PKS_PP"/>
    <property type="match status" value="1"/>
</dbReference>
<keyword evidence="14" id="KW-1185">Reference proteome</keyword>
<dbReference type="InterPro" id="IPR001227">
    <property type="entry name" value="Ac_transferase_dom_sf"/>
</dbReference>
<dbReference type="InterPro" id="IPR055123">
    <property type="entry name" value="SpnB-like_Rossmann"/>
</dbReference>
<dbReference type="PANTHER" id="PTHR43775">
    <property type="entry name" value="FATTY ACID SYNTHASE"/>
    <property type="match status" value="1"/>
</dbReference>
<dbReference type="SUPFAM" id="SSF47336">
    <property type="entry name" value="ACP-like"/>
    <property type="match status" value="1"/>
</dbReference>
<dbReference type="InterPro" id="IPR018201">
    <property type="entry name" value="Ketoacyl_synth_AS"/>
</dbReference>
<dbReference type="SMART" id="SM00825">
    <property type="entry name" value="PKS_KS"/>
    <property type="match status" value="1"/>
</dbReference>
<dbReference type="InterPro" id="IPR049900">
    <property type="entry name" value="PKS_mFAS_DH"/>
</dbReference>
<comment type="cofactor">
    <cofactor evidence="1">
        <name>pantetheine 4'-phosphate</name>
        <dbReference type="ChEBI" id="CHEBI:47942"/>
    </cofactor>
</comment>
<evidence type="ECO:0000259" key="10">
    <source>
        <dbReference type="PROSITE" id="PS50075"/>
    </source>
</evidence>
<dbReference type="EMBL" id="JBHSJB010000033">
    <property type="protein sequence ID" value="MFC5058649.1"/>
    <property type="molecule type" value="Genomic_DNA"/>
</dbReference>
<dbReference type="Gene3D" id="3.40.47.10">
    <property type="match status" value="1"/>
</dbReference>
<dbReference type="CDD" id="cd00833">
    <property type="entry name" value="PKS"/>
    <property type="match status" value="1"/>
</dbReference>
<dbReference type="Pfam" id="PF00698">
    <property type="entry name" value="Acyl_transf_1"/>
    <property type="match status" value="1"/>
</dbReference>
<dbReference type="InterPro" id="IPR015083">
    <property type="entry name" value="NorB/c/GfsB-D-like_docking"/>
</dbReference>
<evidence type="ECO:0000313" key="13">
    <source>
        <dbReference type="EMBL" id="MFC5058649.1"/>
    </source>
</evidence>
<dbReference type="InterPro" id="IPR020807">
    <property type="entry name" value="PKS_DH"/>
</dbReference>
<dbReference type="InterPro" id="IPR009081">
    <property type="entry name" value="PP-bd_ACP"/>
</dbReference>
<dbReference type="Pfam" id="PF02801">
    <property type="entry name" value="Ketoacyl-synt_C"/>
    <property type="match status" value="1"/>
</dbReference>
<keyword evidence="5" id="KW-0808">Transferase</keyword>
<feature type="domain" description="Ketosynthase family 3 (KS3)" evidence="11">
    <location>
        <begin position="32"/>
        <end position="458"/>
    </location>
</feature>
<gene>
    <name evidence="13" type="ORF">ACFPFM_33485</name>
</gene>
<reference evidence="14" key="1">
    <citation type="journal article" date="2019" name="Int. J. Syst. Evol. Microbiol.">
        <title>The Global Catalogue of Microorganisms (GCM) 10K type strain sequencing project: providing services to taxonomists for standard genome sequencing and annotation.</title>
        <authorList>
            <consortium name="The Broad Institute Genomics Platform"/>
            <consortium name="The Broad Institute Genome Sequencing Center for Infectious Disease"/>
            <person name="Wu L."/>
            <person name="Ma J."/>
        </authorList>
    </citation>
    <scope>NUCLEOTIDE SEQUENCE [LARGE SCALE GENOMIC DNA]</scope>
    <source>
        <strain evidence="14">KCTC 12848</strain>
    </source>
</reference>
<dbReference type="SMART" id="SM00826">
    <property type="entry name" value="PKS_DH"/>
    <property type="match status" value="1"/>
</dbReference>
<dbReference type="InterPro" id="IPR020806">
    <property type="entry name" value="PKS_PP-bd"/>
</dbReference>
<dbReference type="PANTHER" id="PTHR43775:SF51">
    <property type="entry name" value="INACTIVE PHENOLPHTHIOCEROL SYNTHESIS POLYKETIDE SYNTHASE TYPE I PKS1-RELATED"/>
    <property type="match status" value="1"/>
</dbReference>
<evidence type="ECO:0000256" key="7">
    <source>
        <dbReference type="ARBA" id="ARBA00023268"/>
    </source>
</evidence>
<dbReference type="InterPro" id="IPR014043">
    <property type="entry name" value="Acyl_transferase_dom"/>
</dbReference>
<dbReference type="InterPro" id="IPR016039">
    <property type="entry name" value="Thiolase-like"/>
</dbReference>
<comment type="pathway">
    <text evidence="2">Antibiotic biosynthesis.</text>
</comment>
<dbReference type="InterPro" id="IPR032821">
    <property type="entry name" value="PKS_assoc"/>
</dbReference>
<dbReference type="Gene3D" id="3.30.70.3290">
    <property type="match status" value="1"/>
</dbReference>
<dbReference type="InterPro" id="IPR036291">
    <property type="entry name" value="NAD(P)-bd_dom_sf"/>
</dbReference>
<organism evidence="13 14">
    <name type="scientific">Saccharothrix xinjiangensis</name>
    <dbReference type="NCBI Taxonomy" id="204798"/>
    <lineage>
        <taxon>Bacteria</taxon>
        <taxon>Bacillati</taxon>
        <taxon>Actinomycetota</taxon>
        <taxon>Actinomycetes</taxon>
        <taxon>Pseudonocardiales</taxon>
        <taxon>Pseudonocardiaceae</taxon>
        <taxon>Saccharothrix</taxon>
    </lineage>
</organism>
<dbReference type="SUPFAM" id="SSF55048">
    <property type="entry name" value="Probable ACP-binding domain of malonyl-CoA ACP transacylase"/>
    <property type="match status" value="1"/>
</dbReference>
<dbReference type="SUPFAM" id="SSF51735">
    <property type="entry name" value="NAD(P)-binding Rossmann-fold domains"/>
    <property type="match status" value="2"/>
</dbReference>
<dbReference type="Pfam" id="PF14765">
    <property type="entry name" value="PS-DH"/>
    <property type="match status" value="1"/>
</dbReference>
<dbReference type="PROSITE" id="PS00606">
    <property type="entry name" value="KS3_1"/>
    <property type="match status" value="1"/>
</dbReference>
<proteinExistence type="predicted"/>
<dbReference type="SUPFAM" id="SSF53901">
    <property type="entry name" value="Thiolase-like"/>
    <property type="match status" value="1"/>
</dbReference>